<proteinExistence type="predicted"/>
<comment type="caution">
    <text evidence="1">The sequence shown here is derived from an EMBL/GenBank/DDBJ whole genome shotgun (WGS) entry which is preliminary data.</text>
</comment>
<reference evidence="1 2" key="1">
    <citation type="submission" date="2018-08" db="EMBL/GenBank/DDBJ databases">
        <title>A genome reference for cultivated species of the human gut microbiota.</title>
        <authorList>
            <person name="Zou Y."/>
            <person name="Xue W."/>
            <person name="Luo G."/>
        </authorList>
    </citation>
    <scope>NUCLEOTIDE SEQUENCE [LARGE SCALE GENOMIC DNA]</scope>
    <source>
        <strain evidence="1 2">AM40-15AC</strain>
    </source>
</reference>
<dbReference type="EMBL" id="QSGQ01000001">
    <property type="protein sequence ID" value="RHB43144.1"/>
    <property type="molecule type" value="Genomic_DNA"/>
</dbReference>
<dbReference type="AlphaFoldDB" id="A0A413WAA9"/>
<sequence>MTYFYCAPLQVYTPFRSAQNHCPPDNVRPAGGYISWGIDSPTDTSLFLTTYRGWSHLPADILYRFFL</sequence>
<organism evidence="1 2">
    <name type="scientific">Dorea formicigenerans</name>
    <dbReference type="NCBI Taxonomy" id="39486"/>
    <lineage>
        <taxon>Bacteria</taxon>
        <taxon>Bacillati</taxon>
        <taxon>Bacillota</taxon>
        <taxon>Clostridia</taxon>
        <taxon>Lachnospirales</taxon>
        <taxon>Lachnospiraceae</taxon>
        <taxon>Dorea</taxon>
    </lineage>
</organism>
<evidence type="ECO:0000313" key="1">
    <source>
        <dbReference type="EMBL" id="RHB43144.1"/>
    </source>
</evidence>
<dbReference type="Proteomes" id="UP000284883">
    <property type="component" value="Unassembled WGS sequence"/>
</dbReference>
<evidence type="ECO:0000313" key="2">
    <source>
        <dbReference type="Proteomes" id="UP000284883"/>
    </source>
</evidence>
<gene>
    <name evidence="1" type="ORF">DW885_02025</name>
</gene>
<name>A0A413WAA9_9FIRM</name>
<accession>A0A413WAA9</accession>
<protein>
    <submittedName>
        <fullName evidence="1">Uncharacterized protein</fullName>
    </submittedName>
</protein>